<proteinExistence type="predicted"/>
<dbReference type="InterPro" id="IPR046980">
    <property type="entry name" value="KefG/KefF"/>
</dbReference>
<evidence type="ECO:0000313" key="4">
    <source>
        <dbReference type="Proteomes" id="UP000005709"/>
    </source>
</evidence>
<dbReference type="EMBL" id="ACYG01000019">
    <property type="protein sequence ID" value="EEV18298.1"/>
    <property type="molecule type" value="Genomic_DNA"/>
</dbReference>
<evidence type="ECO:0000313" key="3">
    <source>
        <dbReference type="EMBL" id="EEV18298.1"/>
    </source>
</evidence>
<name>C8PGR0_9BACT</name>
<dbReference type="GO" id="GO:0010181">
    <property type="term" value="F:FMN binding"/>
    <property type="evidence" value="ECO:0007669"/>
    <property type="project" value="TreeGrafter"/>
</dbReference>
<dbReference type="RefSeq" id="WP_005870695.1">
    <property type="nucleotide sequence ID" value="NZ_ACYG01000019.1"/>
</dbReference>
<gene>
    <name evidence="3" type="ORF">CAMGR0001_1055</name>
</gene>
<keyword evidence="1 3" id="KW-0560">Oxidoreductase</keyword>
<dbReference type="GO" id="GO:0009055">
    <property type="term" value="F:electron transfer activity"/>
    <property type="evidence" value="ECO:0007669"/>
    <property type="project" value="TreeGrafter"/>
</dbReference>
<dbReference type="PANTHER" id="PTHR47307">
    <property type="entry name" value="GLUTATHIONE-REGULATED POTASSIUM-EFFLUX SYSTEM ANCILLARY PROTEIN KEFG"/>
    <property type="match status" value="1"/>
</dbReference>
<evidence type="ECO:0000256" key="1">
    <source>
        <dbReference type="ARBA" id="ARBA00023002"/>
    </source>
</evidence>
<comment type="caution">
    <text evidence="3">The sequence shown here is derived from an EMBL/GenBank/DDBJ whole genome shotgun (WGS) entry which is preliminary data.</text>
</comment>
<reference evidence="3 4" key="1">
    <citation type="submission" date="2009-07" db="EMBL/GenBank/DDBJ databases">
        <authorList>
            <person name="Madupu R."/>
            <person name="Sebastian Y."/>
            <person name="Durkin A.S."/>
            <person name="Torralba M."/>
            <person name="Methe B."/>
            <person name="Sutton G.G."/>
            <person name="Strausberg R.L."/>
            <person name="Nelson K.E."/>
        </authorList>
    </citation>
    <scope>NUCLEOTIDE SEQUENCE [LARGE SCALE GENOMIC DNA]</scope>
    <source>
        <strain evidence="3 4">RM3268</strain>
    </source>
</reference>
<keyword evidence="4" id="KW-1185">Reference proteome</keyword>
<organism evidence="3 4">
    <name type="scientific">Campylobacter gracilis RM3268</name>
    <dbReference type="NCBI Taxonomy" id="553220"/>
    <lineage>
        <taxon>Bacteria</taxon>
        <taxon>Pseudomonadati</taxon>
        <taxon>Campylobacterota</taxon>
        <taxon>Epsilonproteobacteria</taxon>
        <taxon>Campylobacterales</taxon>
        <taxon>Campylobacteraceae</taxon>
        <taxon>Campylobacter</taxon>
    </lineage>
</organism>
<dbReference type="InterPro" id="IPR029039">
    <property type="entry name" value="Flavoprotein-like_sf"/>
</dbReference>
<dbReference type="OrthoDB" id="9798454at2"/>
<dbReference type="InterPro" id="IPR003680">
    <property type="entry name" value="Flavodoxin_fold"/>
</dbReference>
<dbReference type="Proteomes" id="UP000005709">
    <property type="component" value="Unassembled WGS sequence"/>
</dbReference>
<dbReference type="EC" id="1.6.99.-" evidence="3"/>
<dbReference type="PANTHER" id="PTHR47307:SF1">
    <property type="entry name" value="GLUTATHIONE-REGULATED POTASSIUM-EFFLUX SYSTEM ANCILLARY PROTEIN KEFG"/>
    <property type="match status" value="1"/>
</dbReference>
<protein>
    <submittedName>
        <fullName evidence="3">Flavodoxin-like protein</fullName>
        <ecNumber evidence="3">1.6.99.-</ecNumber>
    </submittedName>
</protein>
<dbReference type="AlphaFoldDB" id="C8PGR0"/>
<dbReference type="STRING" id="824.CGRAC_1057"/>
<dbReference type="eggNOG" id="COG2249">
    <property type="taxonomic scope" value="Bacteria"/>
</dbReference>
<accession>C8PGR0</accession>
<evidence type="ECO:0000259" key="2">
    <source>
        <dbReference type="Pfam" id="PF02525"/>
    </source>
</evidence>
<sequence>MKNLIIIAHPDMASSHANKAWREVAKKQADKFDIHEIYAAYPNGKIDVAREQELLLSHDKIIIQFPLYWYSYPPLLKQWFDDVFAYGWAYGSAGGKLKGKEFALAITIGDERNNYKKDGTIGFGIEEVIAPFKCAMNFTGAKLLPCHFGYGFSFHPDSEYIAKSAEKYEEFLAKF</sequence>
<dbReference type="Gene3D" id="3.40.50.360">
    <property type="match status" value="1"/>
</dbReference>
<feature type="domain" description="Flavodoxin-like fold" evidence="2">
    <location>
        <begin position="1"/>
        <end position="171"/>
    </location>
</feature>
<dbReference type="Pfam" id="PF02525">
    <property type="entry name" value="Flavodoxin_2"/>
    <property type="match status" value="1"/>
</dbReference>
<dbReference type="SUPFAM" id="SSF52218">
    <property type="entry name" value="Flavoproteins"/>
    <property type="match status" value="1"/>
</dbReference>
<dbReference type="GO" id="GO:0003955">
    <property type="term" value="F:NAD(P)H dehydrogenase (quinone) activity"/>
    <property type="evidence" value="ECO:0007669"/>
    <property type="project" value="TreeGrafter"/>
</dbReference>